<sequence length="536" mass="61238">MSEEQKDPQPDLTNALRDMVLGSGTSDEVAILPMFLGTAEEVHKVIYRTAVSYMAWQQAQEAADKGKETRDVNALKLNFDTLADEHFKGMDYDELIPMLINYTRFLYAYTDRHLMRSDNVSLVERTGWVNTVPAKGDLRLGLIQSVTPKPDSKLDVRSRMRRNFRAAVHAPDSFTIVLLNSLIVLRVKIPTPSDLIRLINDVSTKLRQYGERYNVTSIHLERAGISQILVNFILDRLSYHSVKDVADHYELKRYIKVNDLEHIAMALLAISAPKGVAYRTYCLANECKHSEVIIIDPASMVLTLENAMPEERRNILFEITSNGRKLSREELAKYAPVYVDENGEPLDLTCDLGNTGSRIVLGVPSLEEYFRCYEMMAERINPELRELAIQFPNMDVFRTKRREYLASLRGHEYMHWFRLYEELPEPGTEDTEIKTITREEDPEGFSEGLIDIFNEDEEVYFSALEKVITLAPRMTYTFVGIMNNVCPACKKENDSVSASRLSGFTPVDPILNFLDRTRMMIGIRTEAASTVEETLS</sequence>
<accession>A0AAE8BFH0</accession>
<keyword evidence="2" id="KW-1185">Reference proteome</keyword>
<reference evidence="1" key="1">
    <citation type="journal article" date="2021" name="Viruses">
        <title>Novel Viruses That Lyse Plant and Human Strains of Kosakonia cowanii.</title>
        <authorList>
            <person name="Petrzik K."/>
            <person name="Brazdova S."/>
            <person name="Krawczyk K."/>
        </authorList>
    </citation>
    <scope>NUCLEOTIDE SEQUENCE</scope>
</reference>
<protein>
    <submittedName>
        <fullName evidence="1">Uncharacterized protein</fullName>
    </submittedName>
</protein>
<organism evidence="1 2">
    <name type="scientific">Kosakonia phage Kc263</name>
    <dbReference type="NCBI Taxonomy" id="2863194"/>
    <lineage>
        <taxon>Viruses</taxon>
        <taxon>Duplodnaviria</taxon>
        <taxon>Heunggongvirae</taxon>
        <taxon>Uroviricota</taxon>
        <taxon>Caudoviricetes</taxon>
        <taxon>Chimalliviridae</taxon>
        <taxon>Branisovskavirus</taxon>
        <taxon>Branisovskavirus Kc263</taxon>
    </lineage>
</organism>
<dbReference type="GeneID" id="77953180"/>
<dbReference type="EMBL" id="MZ348422">
    <property type="protein sequence ID" value="QYN80003.1"/>
    <property type="molecule type" value="Genomic_DNA"/>
</dbReference>
<dbReference type="Proteomes" id="UP000828443">
    <property type="component" value="Segment"/>
</dbReference>
<evidence type="ECO:0000313" key="1">
    <source>
        <dbReference type="EMBL" id="QYN80003.1"/>
    </source>
</evidence>
<proteinExistence type="predicted"/>
<evidence type="ECO:0000313" key="2">
    <source>
        <dbReference type="Proteomes" id="UP000828443"/>
    </source>
</evidence>
<dbReference type="RefSeq" id="YP_010676815.1">
    <property type="nucleotide sequence ID" value="NC_071015.1"/>
</dbReference>
<dbReference type="KEGG" id="vg:77953180"/>
<name>A0AAE8BFH0_9CAUD</name>